<keyword evidence="1" id="KW-0808">Transferase</keyword>
<dbReference type="PATRIC" id="fig|883092.3.peg.344"/>
<evidence type="ECO:0008006" key="5">
    <source>
        <dbReference type="Google" id="ProtNLM"/>
    </source>
</evidence>
<reference evidence="3 4" key="1">
    <citation type="submission" date="2012-07" db="EMBL/GenBank/DDBJ databases">
        <title>The Genome Sequence of Lactobacillus crispatus FB077-07.</title>
        <authorList>
            <consortium name="The Broad Institute Genome Sequencing Platform"/>
            <person name="Earl A."/>
            <person name="Ward D."/>
            <person name="Feldgarden M."/>
            <person name="Gevers D."/>
            <person name="Saerens B."/>
            <person name="Vaneechoutte M."/>
            <person name="Walker B."/>
            <person name="Young S.K."/>
            <person name="Zeng Q."/>
            <person name="Gargeya S."/>
            <person name="Fitzgerald M."/>
            <person name="Haas B."/>
            <person name="Abouelleil A."/>
            <person name="Alvarado L."/>
            <person name="Arachchi H.M."/>
            <person name="Berlin A.M."/>
            <person name="Chapman S.B."/>
            <person name="Goldberg J."/>
            <person name="Griggs A."/>
            <person name="Gujja S."/>
            <person name="Hansen M."/>
            <person name="Howarth C."/>
            <person name="Imamovic A."/>
            <person name="Larimer J."/>
            <person name="McCowen C."/>
            <person name="Montmayeur A."/>
            <person name="Murphy C."/>
            <person name="Neiman D."/>
            <person name="Pearson M."/>
            <person name="Priest M."/>
            <person name="Roberts A."/>
            <person name="Saif S."/>
            <person name="Shea T."/>
            <person name="Sisk P."/>
            <person name="Sykes S."/>
            <person name="Wortman J."/>
            <person name="Nusbaum C."/>
            <person name="Birren B."/>
        </authorList>
    </citation>
    <scope>NUCLEOTIDE SEQUENCE [LARGE SCALE GENOMIC DNA]</scope>
    <source>
        <strain evidence="3 4">FB077-07</strain>
    </source>
</reference>
<evidence type="ECO:0000313" key="3">
    <source>
        <dbReference type="EMBL" id="EKB78145.1"/>
    </source>
</evidence>
<dbReference type="PANTHER" id="PTHR48207:SF3">
    <property type="entry name" value="SUCCINATE--HYDROXYMETHYLGLUTARATE COA-TRANSFERASE"/>
    <property type="match status" value="1"/>
</dbReference>
<proteinExistence type="predicted"/>
<evidence type="ECO:0000313" key="4">
    <source>
        <dbReference type="Proteomes" id="UP000004722"/>
    </source>
</evidence>
<feature type="region of interest" description="Disordered" evidence="2">
    <location>
        <begin position="324"/>
        <end position="344"/>
    </location>
</feature>
<dbReference type="InterPro" id="IPR044855">
    <property type="entry name" value="CoA-Trfase_III_dom3_sf"/>
</dbReference>
<dbReference type="InterPro" id="IPR050483">
    <property type="entry name" value="CoA-transferase_III_domain"/>
</dbReference>
<dbReference type="Proteomes" id="UP000004722">
    <property type="component" value="Unassembled WGS sequence"/>
</dbReference>
<dbReference type="Pfam" id="PF02515">
    <property type="entry name" value="CoA_transf_3"/>
    <property type="match status" value="1"/>
</dbReference>
<protein>
    <recommendedName>
        <fullName evidence="5">Formyl-CoA transferase</fullName>
    </recommendedName>
</protein>
<dbReference type="PANTHER" id="PTHR48207">
    <property type="entry name" value="SUCCINATE--HYDROXYMETHYLGLUTARATE COA-TRANSFERASE"/>
    <property type="match status" value="1"/>
</dbReference>
<accession>K1N918</accession>
<dbReference type="HOGENOM" id="CLU_033975_2_1_9"/>
<gene>
    <name evidence="3" type="ORF">HMPREF9249_00346</name>
</gene>
<dbReference type="AlphaFoldDB" id="K1N918"/>
<dbReference type="InterPro" id="IPR023606">
    <property type="entry name" value="CoA-Trfase_III_dom_1_sf"/>
</dbReference>
<dbReference type="EMBL" id="AGZG01000017">
    <property type="protein sequence ID" value="EKB78145.1"/>
    <property type="molecule type" value="Genomic_DNA"/>
</dbReference>
<sequence>MQLNANKKSLTLNIKTDEGKKIMYDLAKKADVFVENIAPGSADRNGFGWEKLHALNPRLIYASLKGFNEDSRFENVKAFEPVAQSAGGAASATGWNEGKANVPTQSAATLGDSNPGMHLTIGILAALLQREHTSEGIFVYQSMQDAVLNLCRIKLRNQIMLDNLGALPHYAVYPNWKWGKAIPRAENTEGGQVIGRTYKAKGWETNPRFDGWHNRQLHKEEIYPLIESYTKQYDKYELTKKLGAAGIPVGPVLDWHEIENGPDLNKDGTIVTIDQGGNRGKFKTIGLPFSLSNYKRAPDLGENNKEILASLGYDPDQIEKLTEEGVISKAQGPKNPRTEVIKGE</sequence>
<dbReference type="Gene3D" id="3.30.1540.10">
    <property type="entry name" value="formyl-coa transferase, domain 3"/>
    <property type="match status" value="1"/>
</dbReference>
<comment type="caution">
    <text evidence="3">The sequence shown here is derived from an EMBL/GenBank/DDBJ whole genome shotgun (WGS) entry which is preliminary data.</text>
</comment>
<evidence type="ECO:0000256" key="2">
    <source>
        <dbReference type="SAM" id="MobiDB-lite"/>
    </source>
</evidence>
<dbReference type="Gene3D" id="3.40.50.10540">
    <property type="entry name" value="Crotonobetainyl-coa:carnitine coa-transferase, domain 1"/>
    <property type="match status" value="1"/>
</dbReference>
<evidence type="ECO:0000256" key="1">
    <source>
        <dbReference type="ARBA" id="ARBA00022679"/>
    </source>
</evidence>
<dbReference type="SUPFAM" id="SSF89796">
    <property type="entry name" value="CoA-transferase family III (CaiB/BaiF)"/>
    <property type="match status" value="1"/>
</dbReference>
<name>K1N918_9LACO</name>
<organism evidence="3 4">
    <name type="scientific">Lactobacillus crispatus FB077-07</name>
    <dbReference type="NCBI Taxonomy" id="883092"/>
    <lineage>
        <taxon>Bacteria</taxon>
        <taxon>Bacillati</taxon>
        <taxon>Bacillota</taxon>
        <taxon>Bacilli</taxon>
        <taxon>Lactobacillales</taxon>
        <taxon>Lactobacillaceae</taxon>
        <taxon>Lactobacillus</taxon>
    </lineage>
</organism>
<dbReference type="GO" id="GO:0008410">
    <property type="term" value="F:CoA-transferase activity"/>
    <property type="evidence" value="ECO:0007669"/>
    <property type="project" value="TreeGrafter"/>
</dbReference>
<dbReference type="InterPro" id="IPR003673">
    <property type="entry name" value="CoA-Trfase_fam_III"/>
</dbReference>